<dbReference type="Pfam" id="PF12706">
    <property type="entry name" value="Lactamase_B_2"/>
    <property type="match status" value="1"/>
</dbReference>
<evidence type="ECO:0000313" key="3">
    <source>
        <dbReference type="Proteomes" id="UP001079657"/>
    </source>
</evidence>
<organism evidence="2 3">
    <name type="scientific">Clostridium ganghwense</name>
    <dbReference type="NCBI Taxonomy" id="312089"/>
    <lineage>
        <taxon>Bacteria</taxon>
        <taxon>Bacillati</taxon>
        <taxon>Bacillota</taxon>
        <taxon>Clostridia</taxon>
        <taxon>Eubacteriales</taxon>
        <taxon>Clostridiaceae</taxon>
        <taxon>Clostridium</taxon>
    </lineage>
</organism>
<dbReference type="Gene3D" id="3.60.15.10">
    <property type="entry name" value="Ribonuclease Z/Hydroxyacylglutathione hydrolase-like"/>
    <property type="match status" value="1"/>
</dbReference>
<name>A0ABT4CUF1_9CLOT</name>
<dbReference type="PANTHER" id="PTHR46018">
    <property type="entry name" value="ZINC PHOSPHODIESTERASE ELAC PROTEIN 1"/>
    <property type="match status" value="1"/>
</dbReference>
<keyword evidence="3" id="KW-1185">Reference proteome</keyword>
<reference evidence="2" key="1">
    <citation type="submission" date="2022-12" db="EMBL/GenBank/DDBJ databases">
        <authorList>
            <person name="Wang J."/>
        </authorList>
    </citation>
    <scope>NUCLEOTIDE SEQUENCE</scope>
    <source>
        <strain evidence="2">HY-42-06</strain>
    </source>
</reference>
<feature type="domain" description="Metallo-beta-lactamase" evidence="1">
    <location>
        <begin position="18"/>
        <end position="210"/>
    </location>
</feature>
<dbReference type="EMBL" id="JAPQES010000009">
    <property type="protein sequence ID" value="MCY6372705.1"/>
    <property type="molecule type" value="Genomic_DNA"/>
</dbReference>
<dbReference type="CDD" id="cd07716">
    <property type="entry name" value="RNaseZ_short-form-like_MBL-fold"/>
    <property type="match status" value="1"/>
</dbReference>
<sequence length="243" mass="27136">MKITVIGYRGSFPGKNEATSGYLVQSGDKNLLIDCGSAVLSQLSNYIDLNMIDAVILSHYHADHISDIYCLQYQTAAAYKLGMRKKPLEIYAHNLDKKFNNLTYKNFCIAHPIDPDAKLSFGDLNIAFQWMNHGAPCLGMRLEEKGRVFAYSADTEWCERVLEISQNADIFLCECSLFNRQTGQLKGHLSAGEVGKIAVNSNVKKLVLTHLPQYGDLNELVKEAKEQFSGEVIKARVGLVLEL</sequence>
<dbReference type="SUPFAM" id="SSF56281">
    <property type="entry name" value="Metallo-hydrolase/oxidoreductase"/>
    <property type="match status" value="1"/>
</dbReference>
<dbReference type="InterPro" id="IPR036866">
    <property type="entry name" value="RibonucZ/Hydroxyglut_hydro"/>
</dbReference>
<gene>
    <name evidence="2" type="ORF">OXH55_19050</name>
</gene>
<dbReference type="PANTHER" id="PTHR46018:SF4">
    <property type="entry name" value="METALLO-HYDROLASE YHFI-RELATED"/>
    <property type="match status" value="1"/>
</dbReference>
<dbReference type="SMART" id="SM00849">
    <property type="entry name" value="Lactamase_B"/>
    <property type="match status" value="1"/>
</dbReference>
<comment type="caution">
    <text evidence="2">The sequence shown here is derived from an EMBL/GenBank/DDBJ whole genome shotgun (WGS) entry which is preliminary data.</text>
</comment>
<evidence type="ECO:0000313" key="2">
    <source>
        <dbReference type="EMBL" id="MCY6372705.1"/>
    </source>
</evidence>
<accession>A0ABT4CUF1</accession>
<dbReference type="InterPro" id="IPR001279">
    <property type="entry name" value="Metallo-B-lactamas"/>
</dbReference>
<dbReference type="Proteomes" id="UP001079657">
    <property type="component" value="Unassembled WGS sequence"/>
</dbReference>
<dbReference type="RefSeq" id="WP_268051756.1">
    <property type="nucleotide sequence ID" value="NZ_JAPQES010000009.1"/>
</dbReference>
<protein>
    <submittedName>
        <fullName evidence="2">MBL fold metallo-hydrolase</fullName>
    </submittedName>
</protein>
<evidence type="ECO:0000259" key="1">
    <source>
        <dbReference type="SMART" id="SM00849"/>
    </source>
</evidence>
<proteinExistence type="predicted"/>